<evidence type="ECO:0000313" key="1">
    <source>
        <dbReference type="Proteomes" id="UP000095286"/>
    </source>
</evidence>
<dbReference type="Proteomes" id="UP000095286">
    <property type="component" value="Unplaced"/>
</dbReference>
<organism evidence="1 2">
    <name type="scientific">Rhabditophanes sp. KR3021</name>
    <dbReference type="NCBI Taxonomy" id="114890"/>
    <lineage>
        <taxon>Eukaryota</taxon>
        <taxon>Metazoa</taxon>
        <taxon>Ecdysozoa</taxon>
        <taxon>Nematoda</taxon>
        <taxon>Chromadorea</taxon>
        <taxon>Rhabditida</taxon>
        <taxon>Tylenchina</taxon>
        <taxon>Panagrolaimomorpha</taxon>
        <taxon>Strongyloidoidea</taxon>
        <taxon>Alloionematidae</taxon>
        <taxon>Rhabditophanes</taxon>
    </lineage>
</organism>
<name>A0AC35TS56_9BILA</name>
<reference evidence="2" key="1">
    <citation type="submission" date="2016-11" db="UniProtKB">
        <authorList>
            <consortium name="WormBaseParasite"/>
        </authorList>
    </citation>
    <scope>IDENTIFICATION</scope>
    <source>
        <strain evidence="2">KR3021</strain>
    </source>
</reference>
<dbReference type="WBParaSite" id="RSKR_0000370900.1">
    <property type="protein sequence ID" value="RSKR_0000370900.1"/>
    <property type="gene ID" value="RSKR_0000370900"/>
</dbReference>
<accession>A0AC35TS56</accession>
<proteinExistence type="predicted"/>
<evidence type="ECO:0000313" key="2">
    <source>
        <dbReference type="WBParaSite" id="RSKR_0000370900.1"/>
    </source>
</evidence>
<sequence length="467" mass="51930">MLLPSKPNSNTISTSNTPNKSDDVRPAKISLAKPNNDSGRKTGASLNKQTIPSDSISTTSILSSSLPTSYINKSFLEESDTIVPLKDSIDSPTSFLSEYEKKKNLNQEGDTNNDERTALTSSTEINCYAKEIVDIEPSRRLYTTKQKVFIDVLKELGCEQISIPCKCTRKQIGNVKDGKWLFTVSTVWKNLKTVLNALSCRSGTSFDDRKPLPNEKQGKEQIKIYKGERDLVGEKFDFGYNHPCFKLTDPIQFFFLPSNENDTIACAFFKPPIKPKRTIIYSHPNAMNISDNLFNFPNLADMGNFMQANIFTYDYSQYGISSGVANQKSLYGNLRSVIEHTINVLNIKESSIFLMGYSLGGAVSTKLATEYKDIGGLMIIASPASIKSAIFINLFGNKKKGLLNTTNESSLSTETIQGCESGVDKAFDRKTFKVDPNGAYNTAEHIKDVKCRVWFSSKVRTPDDKVP</sequence>
<protein>
    <submittedName>
        <fullName evidence="2">Hydrolase_4 domain-containing protein</fullName>
    </submittedName>
</protein>